<dbReference type="EMBL" id="CP072943">
    <property type="protein sequence ID" value="QTX32724.1"/>
    <property type="molecule type" value="Genomic_DNA"/>
</dbReference>
<proteinExistence type="inferred from homology"/>
<dbReference type="InterPro" id="IPR013563">
    <property type="entry name" value="Oligopep_ABC_C"/>
</dbReference>
<dbReference type="KEGG" id="aram:KAR29_01960"/>
<gene>
    <name evidence="6" type="ORF">KAR29_01960</name>
</gene>
<name>A0A9Q7EWD3_9BACT</name>
<evidence type="ECO:0000256" key="1">
    <source>
        <dbReference type="ARBA" id="ARBA00005417"/>
    </source>
</evidence>
<comment type="similarity">
    <text evidence="1">Belongs to the ABC transporter superfamily.</text>
</comment>
<dbReference type="InterPro" id="IPR050319">
    <property type="entry name" value="ABC_transp_ATP-bind"/>
</dbReference>
<dbReference type="SUPFAM" id="SSF52540">
    <property type="entry name" value="P-loop containing nucleoside triphosphate hydrolases"/>
    <property type="match status" value="1"/>
</dbReference>
<dbReference type="Pfam" id="PF08352">
    <property type="entry name" value="oligo_HPY"/>
    <property type="match status" value="1"/>
</dbReference>
<protein>
    <submittedName>
        <fullName evidence="6">ABC transporter ATP-binding protein</fullName>
    </submittedName>
</protein>
<dbReference type="GO" id="GO:0005524">
    <property type="term" value="F:ATP binding"/>
    <property type="evidence" value="ECO:0007669"/>
    <property type="project" value="UniProtKB-KW"/>
</dbReference>
<dbReference type="InterPro" id="IPR003439">
    <property type="entry name" value="ABC_transporter-like_ATP-bd"/>
</dbReference>
<dbReference type="PROSITE" id="PS00211">
    <property type="entry name" value="ABC_TRANSPORTER_1"/>
    <property type="match status" value="1"/>
</dbReference>
<dbReference type="AlphaFoldDB" id="A0A9Q7EWD3"/>
<evidence type="ECO:0000259" key="5">
    <source>
        <dbReference type="PROSITE" id="PS50893"/>
    </source>
</evidence>
<dbReference type="InterPro" id="IPR017871">
    <property type="entry name" value="ABC_transporter-like_CS"/>
</dbReference>
<keyword evidence="3" id="KW-0547">Nucleotide-binding</keyword>
<evidence type="ECO:0000313" key="6">
    <source>
        <dbReference type="EMBL" id="QTX32724.1"/>
    </source>
</evidence>
<dbReference type="RefSeq" id="WP_274373976.1">
    <property type="nucleotide sequence ID" value="NZ_CP072943.1"/>
</dbReference>
<dbReference type="PANTHER" id="PTHR43776">
    <property type="entry name" value="TRANSPORT ATP-BINDING PROTEIN"/>
    <property type="match status" value="1"/>
</dbReference>
<dbReference type="GO" id="GO:0016887">
    <property type="term" value="F:ATP hydrolysis activity"/>
    <property type="evidence" value="ECO:0007669"/>
    <property type="project" value="InterPro"/>
</dbReference>
<dbReference type="GO" id="GO:0055085">
    <property type="term" value="P:transmembrane transport"/>
    <property type="evidence" value="ECO:0007669"/>
    <property type="project" value="UniProtKB-ARBA"/>
</dbReference>
<keyword evidence="4 6" id="KW-0067">ATP-binding</keyword>
<dbReference type="NCBIfam" id="TIGR01727">
    <property type="entry name" value="oligo_HPY"/>
    <property type="match status" value="1"/>
</dbReference>
<dbReference type="SMART" id="SM00382">
    <property type="entry name" value="AAA"/>
    <property type="match status" value="1"/>
</dbReference>
<dbReference type="InterPro" id="IPR003593">
    <property type="entry name" value="AAA+_ATPase"/>
</dbReference>
<keyword evidence="7" id="KW-1185">Reference proteome</keyword>
<reference evidence="7" key="1">
    <citation type="submission" date="2021-04" db="EMBL/GenBank/DDBJ databases">
        <title>A novel Synergistetes isolate from a pyrite-forming mixed culture.</title>
        <authorList>
            <person name="Bunk B."/>
            <person name="Sproer C."/>
            <person name="Spring S."/>
            <person name="Pester M."/>
        </authorList>
    </citation>
    <scope>NUCLEOTIDE SEQUENCE [LARGE SCALE GENOMIC DNA]</scope>
    <source>
        <strain evidence="7">J.5.4.2-T.3.5.2</strain>
    </source>
</reference>
<dbReference type="PROSITE" id="PS50893">
    <property type="entry name" value="ABC_TRANSPORTER_2"/>
    <property type="match status" value="1"/>
</dbReference>
<evidence type="ECO:0000256" key="4">
    <source>
        <dbReference type="ARBA" id="ARBA00022840"/>
    </source>
</evidence>
<evidence type="ECO:0000313" key="7">
    <source>
        <dbReference type="Proteomes" id="UP000671879"/>
    </source>
</evidence>
<dbReference type="Pfam" id="PF00005">
    <property type="entry name" value="ABC_tran"/>
    <property type="match status" value="1"/>
</dbReference>
<dbReference type="GO" id="GO:0015833">
    <property type="term" value="P:peptide transport"/>
    <property type="evidence" value="ECO:0007669"/>
    <property type="project" value="InterPro"/>
</dbReference>
<dbReference type="Proteomes" id="UP000671879">
    <property type="component" value="Chromosome"/>
</dbReference>
<keyword evidence="2" id="KW-0813">Transport</keyword>
<sequence length="321" mass="34177">MNPEIVSLVDVGHTFGGRRGRTPFRALHPLTVSFGEGQSLALVGESGSGKTTLLRLLLGLTRPTEGRLRLFGVDPAAGGERATAARRRCGYIPQDPFGALPPTLTVIDAVAEPLRLGPSPLPREAARERARHLLKLCLLEESLWDVRAGTSLSGGQRQRVSFARALIADPDLLLADEPTSMQDSGTRRLLVARIAERSSRGKGLLFVTHDLVLARAVTERALVLLRGRAVEEGPTEALLREPLHPYTKALVAALPRLGKALTGPPPSLGTAPPGGCPFLHRCPSSLALCASSPPLTALAGGRKVACHLFRERAPSTSDLSR</sequence>
<dbReference type="PANTHER" id="PTHR43776:SF7">
    <property type="entry name" value="D,D-DIPEPTIDE TRANSPORT ATP-BINDING PROTEIN DDPF-RELATED"/>
    <property type="match status" value="1"/>
</dbReference>
<evidence type="ECO:0000256" key="2">
    <source>
        <dbReference type="ARBA" id="ARBA00022448"/>
    </source>
</evidence>
<evidence type="ECO:0000256" key="3">
    <source>
        <dbReference type="ARBA" id="ARBA00022741"/>
    </source>
</evidence>
<dbReference type="Gene3D" id="3.40.50.300">
    <property type="entry name" value="P-loop containing nucleotide triphosphate hydrolases"/>
    <property type="match status" value="1"/>
</dbReference>
<organism evidence="6 7">
    <name type="scientific">Aminithiophilus ramosus</name>
    <dbReference type="NCBI Taxonomy" id="3029084"/>
    <lineage>
        <taxon>Bacteria</taxon>
        <taxon>Thermotogati</taxon>
        <taxon>Synergistota</taxon>
        <taxon>Synergistia</taxon>
        <taxon>Synergistales</taxon>
        <taxon>Aminithiophilaceae</taxon>
        <taxon>Aminithiophilus</taxon>
    </lineage>
</organism>
<dbReference type="InterPro" id="IPR027417">
    <property type="entry name" value="P-loop_NTPase"/>
</dbReference>
<feature type="domain" description="ABC transporter" evidence="5">
    <location>
        <begin position="6"/>
        <end position="251"/>
    </location>
</feature>
<accession>A0A9Q7EWD3</accession>